<evidence type="ECO:0000313" key="1">
    <source>
        <dbReference type="EMBL" id="TFK06015.1"/>
    </source>
</evidence>
<dbReference type="GO" id="GO:0016740">
    <property type="term" value="F:transferase activity"/>
    <property type="evidence" value="ECO:0007669"/>
    <property type="project" value="UniProtKB-KW"/>
</dbReference>
<dbReference type="AlphaFoldDB" id="A0A4D9EC58"/>
<reference evidence="1 2" key="1">
    <citation type="submission" date="2019-04" db="EMBL/GenBank/DDBJ databases">
        <title>Draft genome of the big-headed turtle Platysternon megacephalum.</title>
        <authorList>
            <person name="Gong S."/>
        </authorList>
    </citation>
    <scope>NUCLEOTIDE SEQUENCE [LARGE SCALE GENOMIC DNA]</scope>
    <source>
        <strain evidence="1">DO16091913</strain>
        <tissue evidence="1">Muscle</tissue>
    </source>
</reference>
<sequence length="141" mass="15707">MKKPKHSRKENGFLPKESEVIIKIKKFPGMSEYLLLQQELGTHSGLIGNILPMPSARGCILIVMKEEAAQHLHPSRQHVTSVLEYSWRKHGVLVLGGCGGEERKYRPAESGEVGVILSVKPMSLFSGLTITKLFVLRVSIF</sequence>
<proteinExistence type="predicted"/>
<reference evidence="1 2" key="2">
    <citation type="submission" date="2019-04" db="EMBL/GenBank/DDBJ databases">
        <title>The genome sequence of big-headed turtle.</title>
        <authorList>
            <person name="Gong S."/>
        </authorList>
    </citation>
    <scope>NUCLEOTIDE SEQUENCE [LARGE SCALE GENOMIC DNA]</scope>
    <source>
        <strain evidence="1">DO16091913</strain>
        <tissue evidence="1">Muscle</tissue>
    </source>
</reference>
<keyword evidence="1" id="KW-0808">Transferase</keyword>
<dbReference type="Proteomes" id="UP000297703">
    <property type="component" value="Unassembled WGS sequence"/>
</dbReference>
<comment type="caution">
    <text evidence="1">The sequence shown here is derived from an EMBL/GenBank/DDBJ whole genome shotgun (WGS) entry which is preliminary data.</text>
</comment>
<keyword evidence="2" id="KW-1185">Reference proteome</keyword>
<organism evidence="1 2">
    <name type="scientific">Platysternon megacephalum</name>
    <name type="common">big-headed turtle</name>
    <dbReference type="NCBI Taxonomy" id="55544"/>
    <lineage>
        <taxon>Eukaryota</taxon>
        <taxon>Metazoa</taxon>
        <taxon>Chordata</taxon>
        <taxon>Craniata</taxon>
        <taxon>Vertebrata</taxon>
        <taxon>Euteleostomi</taxon>
        <taxon>Archelosauria</taxon>
        <taxon>Testudinata</taxon>
        <taxon>Testudines</taxon>
        <taxon>Cryptodira</taxon>
        <taxon>Durocryptodira</taxon>
        <taxon>Testudinoidea</taxon>
        <taxon>Platysternidae</taxon>
        <taxon>Platysternon</taxon>
    </lineage>
</organism>
<accession>A0A4D9EC58</accession>
<evidence type="ECO:0000313" key="2">
    <source>
        <dbReference type="Proteomes" id="UP000297703"/>
    </source>
</evidence>
<name>A0A4D9EC58_9SAUR</name>
<gene>
    <name evidence="1" type="ORF">DR999_PMT11356</name>
</gene>
<protein>
    <submittedName>
        <fullName evidence="1">Threonylcarbamoyladenosine tRNA methylthiotransferase</fullName>
    </submittedName>
</protein>
<dbReference type="EMBL" id="QXTE01000105">
    <property type="protein sequence ID" value="TFK06015.1"/>
    <property type="molecule type" value="Genomic_DNA"/>
</dbReference>